<dbReference type="EMBL" id="KQ964248">
    <property type="protein sequence ID" value="KXJ92974.1"/>
    <property type="molecule type" value="Genomic_DNA"/>
</dbReference>
<feature type="non-terminal residue" evidence="1">
    <location>
        <position position="79"/>
    </location>
</feature>
<gene>
    <name evidence="1" type="ORF">Micbo1qcDRAFT_160857</name>
</gene>
<dbReference type="AlphaFoldDB" id="A0A136J725"/>
<sequence>MPGHHLLWSFLPSPWPARELSLALSSFSPPTSPNRPAAASRSTHQPSLHLHLSLLGNAHASSRQDVSFFVVQLALPVVV</sequence>
<accession>A0A136J725</accession>
<protein>
    <submittedName>
        <fullName evidence="1">Uncharacterized protein</fullName>
    </submittedName>
</protein>
<organism evidence="1 2">
    <name type="scientific">Microdochium bolleyi</name>
    <dbReference type="NCBI Taxonomy" id="196109"/>
    <lineage>
        <taxon>Eukaryota</taxon>
        <taxon>Fungi</taxon>
        <taxon>Dikarya</taxon>
        <taxon>Ascomycota</taxon>
        <taxon>Pezizomycotina</taxon>
        <taxon>Sordariomycetes</taxon>
        <taxon>Xylariomycetidae</taxon>
        <taxon>Xylariales</taxon>
        <taxon>Microdochiaceae</taxon>
        <taxon>Microdochium</taxon>
    </lineage>
</organism>
<evidence type="ECO:0000313" key="1">
    <source>
        <dbReference type="EMBL" id="KXJ92974.1"/>
    </source>
</evidence>
<proteinExistence type="predicted"/>
<evidence type="ECO:0000313" key="2">
    <source>
        <dbReference type="Proteomes" id="UP000070501"/>
    </source>
</evidence>
<dbReference type="InParanoid" id="A0A136J725"/>
<keyword evidence="2" id="KW-1185">Reference proteome</keyword>
<reference evidence="2" key="1">
    <citation type="submission" date="2016-02" db="EMBL/GenBank/DDBJ databases">
        <title>Draft genome sequence of Microdochium bolleyi, a fungal endophyte of beachgrass.</title>
        <authorList>
            <consortium name="DOE Joint Genome Institute"/>
            <person name="David A.S."/>
            <person name="May G."/>
            <person name="Haridas S."/>
            <person name="Lim J."/>
            <person name="Wang M."/>
            <person name="Labutti K."/>
            <person name="Lipzen A."/>
            <person name="Barry K."/>
            <person name="Grigoriev I.V."/>
        </authorList>
    </citation>
    <scope>NUCLEOTIDE SEQUENCE [LARGE SCALE GENOMIC DNA]</scope>
    <source>
        <strain evidence="2">J235TASD1</strain>
    </source>
</reference>
<dbReference type="Proteomes" id="UP000070501">
    <property type="component" value="Unassembled WGS sequence"/>
</dbReference>
<name>A0A136J725_9PEZI</name>